<sequence length="73" mass="8531">MVDVHIDGRQKHVNCNPWPPTQSRRHPPGRQPTVDVQRTEHQHRPITKPEYYIKDSRRSRLGSDVNLIATTPQ</sequence>
<accession>A0A843UU95</accession>
<evidence type="ECO:0000313" key="2">
    <source>
        <dbReference type="EMBL" id="MQL89802.1"/>
    </source>
</evidence>
<comment type="caution">
    <text evidence="2">The sequence shown here is derived from an EMBL/GenBank/DDBJ whole genome shotgun (WGS) entry which is preliminary data.</text>
</comment>
<dbReference type="Proteomes" id="UP000652761">
    <property type="component" value="Unassembled WGS sequence"/>
</dbReference>
<reference evidence="2" key="1">
    <citation type="submission" date="2017-07" db="EMBL/GenBank/DDBJ databases">
        <title>Taro Niue Genome Assembly and Annotation.</title>
        <authorList>
            <person name="Atibalentja N."/>
            <person name="Keating K."/>
            <person name="Fields C.J."/>
        </authorList>
    </citation>
    <scope>NUCLEOTIDE SEQUENCE</scope>
    <source>
        <strain evidence="2">Niue_2</strain>
        <tissue evidence="2">Leaf</tissue>
    </source>
</reference>
<dbReference type="EMBL" id="NMUH01001179">
    <property type="protein sequence ID" value="MQL89802.1"/>
    <property type="molecule type" value="Genomic_DNA"/>
</dbReference>
<name>A0A843UU95_COLES</name>
<protein>
    <submittedName>
        <fullName evidence="2">Uncharacterized protein</fullName>
    </submittedName>
</protein>
<evidence type="ECO:0000313" key="3">
    <source>
        <dbReference type="Proteomes" id="UP000652761"/>
    </source>
</evidence>
<keyword evidence="3" id="KW-1185">Reference proteome</keyword>
<feature type="compositionally biased region" description="Basic and acidic residues" evidence="1">
    <location>
        <begin position="1"/>
        <end position="10"/>
    </location>
</feature>
<organism evidence="2 3">
    <name type="scientific">Colocasia esculenta</name>
    <name type="common">Wild taro</name>
    <name type="synonym">Arum esculentum</name>
    <dbReference type="NCBI Taxonomy" id="4460"/>
    <lineage>
        <taxon>Eukaryota</taxon>
        <taxon>Viridiplantae</taxon>
        <taxon>Streptophyta</taxon>
        <taxon>Embryophyta</taxon>
        <taxon>Tracheophyta</taxon>
        <taxon>Spermatophyta</taxon>
        <taxon>Magnoliopsida</taxon>
        <taxon>Liliopsida</taxon>
        <taxon>Araceae</taxon>
        <taxon>Aroideae</taxon>
        <taxon>Colocasieae</taxon>
        <taxon>Colocasia</taxon>
    </lineage>
</organism>
<gene>
    <name evidence="2" type="ORF">Taro_022375</name>
</gene>
<feature type="region of interest" description="Disordered" evidence="1">
    <location>
        <begin position="1"/>
        <end position="45"/>
    </location>
</feature>
<dbReference type="AlphaFoldDB" id="A0A843UU95"/>
<evidence type="ECO:0000256" key="1">
    <source>
        <dbReference type="SAM" id="MobiDB-lite"/>
    </source>
</evidence>
<proteinExistence type="predicted"/>